<protein>
    <submittedName>
        <fullName evidence="2">DUF2270 domain-containing protein</fullName>
    </submittedName>
</protein>
<organism evidence="2 3">
    <name type="scientific">Devosia sediminis</name>
    <dbReference type="NCBI Taxonomy" id="2798801"/>
    <lineage>
        <taxon>Bacteria</taxon>
        <taxon>Pseudomonadati</taxon>
        <taxon>Pseudomonadota</taxon>
        <taxon>Alphaproteobacteria</taxon>
        <taxon>Hyphomicrobiales</taxon>
        <taxon>Devosiaceae</taxon>
        <taxon>Devosia</taxon>
    </lineage>
</organism>
<dbReference type="EMBL" id="JAEKMH010000001">
    <property type="protein sequence ID" value="MBJ3784022.1"/>
    <property type="molecule type" value="Genomic_DNA"/>
</dbReference>
<comment type="caution">
    <text evidence="2">The sequence shown here is derived from an EMBL/GenBank/DDBJ whole genome shotgun (WGS) entry which is preliminary data.</text>
</comment>
<accession>A0A934MGJ7</accession>
<evidence type="ECO:0000313" key="2">
    <source>
        <dbReference type="EMBL" id="MBJ3784022.1"/>
    </source>
</evidence>
<dbReference type="Pfam" id="PF10028">
    <property type="entry name" value="DUF2270"/>
    <property type="match status" value="1"/>
</dbReference>
<evidence type="ECO:0000256" key="1">
    <source>
        <dbReference type="SAM" id="Phobius"/>
    </source>
</evidence>
<sequence length="229" mass="25971">MTENIAPPIASAALPTTSAEATNAMIHYYRAEMTRLNAWRVRLDLTTNWAITVMAAMLSVTLSTPAAHHGLVLFAMVIVGLLLGVEARRYRFFDVYRMRVRQFERHYFGQLYGPKTEGGSEPWLLMLAQDLRHPRFRISFRRAAGRRLRRNYIWMFVILLMAWLLKIASPDLQSGIHLDPQRPVAVLVGQASTGPIPGWLVVAAVGIFYVFLLFVTLSSRERGGDEVRV</sequence>
<reference evidence="2" key="1">
    <citation type="submission" date="2020-12" db="EMBL/GenBank/DDBJ databases">
        <title>Devosia sp. MSA67 isolated from Mo River.</title>
        <authorList>
            <person name="Ma F."/>
            <person name="Zi Z."/>
        </authorList>
    </citation>
    <scope>NUCLEOTIDE SEQUENCE</scope>
    <source>
        <strain evidence="2">MSA67</strain>
    </source>
</reference>
<evidence type="ECO:0000313" key="3">
    <source>
        <dbReference type="Proteomes" id="UP000602124"/>
    </source>
</evidence>
<dbReference type="InterPro" id="IPR014470">
    <property type="entry name" value="UCP01500"/>
</dbReference>
<dbReference type="PIRSF" id="PIRSF015000">
    <property type="entry name" value="UCP01500"/>
    <property type="match status" value="1"/>
</dbReference>
<dbReference type="AlphaFoldDB" id="A0A934MGJ7"/>
<name>A0A934MGJ7_9HYPH</name>
<keyword evidence="1" id="KW-0812">Transmembrane</keyword>
<dbReference type="RefSeq" id="WP_198875227.1">
    <property type="nucleotide sequence ID" value="NZ_JAEKMH010000001.1"/>
</dbReference>
<keyword evidence="1" id="KW-0472">Membrane</keyword>
<keyword evidence="3" id="KW-1185">Reference proteome</keyword>
<feature type="transmembrane region" description="Helical" evidence="1">
    <location>
        <begin position="43"/>
        <end position="60"/>
    </location>
</feature>
<feature type="transmembrane region" description="Helical" evidence="1">
    <location>
        <begin position="66"/>
        <end position="85"/>
    </location>
</feature>
<proteinExistence type="predicted"/>
<gene>
    <name evidence="2" type="ORF">JEQ47_04735</name>
</gene>
<dbReference type="Proteomes" id="UP000602124">
    <property type="component" value="Unassembled WGS sequence"/>
</dbReference>
<feature type="transmembrane region" description="Helical" evidence="1">
    <location>
        <begin position="196"/>
        <end position="218"/>
    </location>
</feature>
<feature type="transmembrane region" description="Helical" evidence="1">
    <location>
        <begin position="151"/>
        <end position="169"/>
    </location>
</feature>
<keyword evidence="1" id="KW-1133">Transmembrane helix</keyword>